<dbReference type="AlphaFoldDB" id="F3FTE8"/>
<feature type="non-terminal residue" evidence="1">
    <location>
        <position position="1"/>
    </location>
</feature>
<dbReference type="PATRIC" id="fig|629262.5.peg.5351"/>
<comment type="caution">
    <text evidence="1">The sequence shown here is derived from an EMBL/GenBank/DDBJ whole genome shotgun (WGS) entry which is preliminary data.</text>
</comment>
<reference evidence="1 2" key="1">
    <citation type="journal article" date="2011" name="PLoS Pathog.">
        <title>Dynamic evolution of pathogenicity revealed by sequencing and comparative genomics of 19 Pseudomonas syringae isolates.</title>
        <authorList>
            <person name="Baltrus D.A."/>
            <person name="Nishimura M.T."/>
            <person name="Romanchuk A."/>
            <person name="Chang J.H."/>
            <person name="Mukhtar M.S."/>
            <person name="Cherkis K."/>
            <person name="Roach J."/>
            <person name="Grant S.R."/>
            <person name="Jones C.D."/>
            <person name="Dangl J.L."/>
        </authorList>
    </citation>
    <scope>NUCLEOTIDE SEQUENCE [LARGE SCALE GENOMIC DNA]</scope>
    <source>
        <strain evidence="2">M301072PT</strain>
    </source>
</reference>
<dbReference type="Proteomes" id="UP000004471">
    <property type="component" value="Unassembled WGS sequence"/>
</dbReference>
<accession>F3FTE8</accession>
<gene>
    <name evidence="1" type="ORF">PSYJA_33060</name>
</gene>
<protein>
    <submittedName>
        <fullName evidence="1">Uncharacterized protein</fullName>
    </submittedName>
</protein>
<evidence type="ECO:0000313" key="2">
    <source>
        <dbReference type="Proteomes" id="UP000004471"/>
    </source>
</evidence>
<proteinExistence type="predicted"/>
<name>F3FTE8_PSESX</name>
<sequence>FVTVQFGKPYKEQRRLPDVGLVSCQCREARFPIAVLNSDNAPDL</sequence>
<dbReference type="EMBL" id="AEAH01001697">
    <property type="protein sequence ID" value="EGH33490.1"/>
    <property type="molecule type" value="Genomic_DNA"/>
</dbReference>
<dbReference type="HOGENOM" id="CLU_3226624_0_0_6"/>
<evidence type="ECO:0000313" key="1">
    <source>
        <dbReference type="EMBL" id="EGH33490.1"/>
    </source>
</evidence>
<organism evidence="1 2">
    <name type="scientific">Pseudomonas syringae pv. japonica str. M301072</name>
    <dbReference type="NCBI Taxonomy" id="629262"/>
    <lineage>
        <taxon>Bacteria</taxon>
        <taxon>Pseudomonadati</taxon>
        <taxon>Pseudomonadota</taxon>
        <taxon>Gammaproteobacteria</taxon>
        <taxon>Pseudomonadales</taxon>
        <taxon>Pseudomonadaceae</taxon>
        <taxon>Pseudomonas</taxon>
        <taxon>Pseudomonas syringae</taxon>
    </lineage>
</organism>